<accession>A0ABS6V5B5</accession>
<gene>
    <name evidence="1" type="ORF">KTQ36_05485</name>
</gene>
<comment type="caution">
    <text evidence="1">The sequence shown here is derived from an EMBL/GenBank/DDBJ whole genome shotgun (WGS) entry which is preliminary data.</text>
</comment>
<dbReference type="EMBL" id="JAHVAH010000001">
    <property type="protein sequence ID" value="MBW0144745.1"/>
    <property type="molecule type" value="Genomic_DNA"/>
</dbReference>
<protein>
    <submittedName>
        <fullName evidence="1">Uncharacterized protein</fullName>
    </submittedName>
</protein>
<dbReference type="Proteomes" id="UP000698028">
    <property type="component" value="Unassembled WGS sequence"/>
</dbReference>
<dbReference type="RefSeq" id="WP_218632708.1">
    <property type="nucleotide sequence ID" value="NZ_JAHVAH010000001.1"/>
</dbReference>
<organism evidence="1 2">
    <name type="scientific">Sphingomicrobium clamense</name>
    <dbReference type="NCBI Taxonomy" id="2851013"/>
    <lineage>
        <taxon>Bacteria</taxon>
        <taxon>Pseudomonadati</taxon>
        <taxon>Pseudomonadota</taxon>
        <taxon>Alphaproteobacteria</taxon>
        <taxon>Sphingomonadales</taxon>
        <taxon>Sphingomonadaceae</taxon>
        <taxon>Sphingomicrobium</taxon>
    </lineage>
</organism>
<proteinExistence type="predicted"/>
<reference evidence="1 2" key="1">
    <citation type="submission" date="2021-07" db="EMBL/GenBank/DDBJ databases">
        <title>The draft genome sequence of Sphingomicrobium sp. B8.</title>
        <authorList>
            <person name="Mu L."/>
        </authorList>
    </citation>
    <scope>NUCLEOTIDE SEQUENCE [LARGE SCALE GENOMIC DNA]</scope>
    <source>
        <strain evidence="1 2">B8</strain>
    </source>
</reference>
<evidence type="ECO:0000313" key="2">
    <source>
        <dbReference type="Proteomes" id="UP000698028"/>
    </source>
</evidence>
<name>A0ABS6V5B5_9SPHN</name>
<keyword evidence="2" id="KW-1185">Reference proteome</keyword>
<sequence>MWTKIFLSLLAIAPDPAAGDERDDTVEFECPDDLTGQPDLIVRKCREALAIPATGASGKTIIILPVAAAAAAGVALAGLKSDPPVSR</sequence>
<evidence type="ECO:0000313" key="1">
    <source>
        <dbReference type="EMBL" id="MBW0144745.1"/>
    </source>
</evidence>